<comment type="subunit">
    <text evidence="11">Monomer.</text>
</comment>
<comment type="function">
    <text evidence="11">Catalyzes the specific phosphorylation of the 3-hydroxyl group of shikimic acid using ATP as a cosubstrate.</text>
</comment>
<dbReference type="GO" id="GO:0009073">
    <property type="term" value="P:aromatic amino acid family biosynthetic process"/>
    <property type="evidence" value="ECO:0007669"/>
    <property type="project" value="UniProtKB-KW"/>
</dbReference>
<dbReference type="PANTHER" id="PTHR21087">
    <property type="entry name" value="SHIKIMATE KINASE"/>
    <property type="match status" value="1"/>
</dbReference>
<dbReference type="EC" id="2.7.1.71" evidence="3 11"/>
<dbReference type="HAMAP" id="MF_00109">
    <property type="entry name" value="Shikimate_kinase"/>
    <property type="match status" value="1"/>
</dbReference>
<evidence type="ECO:0000256" key="5">
    <source>
        <dbReference type="ARBA" id="ARBA00022679"/>
    </source>
</evidence>
<evidence type="ECO:0000256" key="7">
    <source>
        <dbReference type="ARBA" id="ARBA00022777"/>
    </source>
</evidence>
<keyword evidence="11" id="KW-0963">Cytoplasm</keyword>
<dbReference type="PROSITE" id="PS01128">
    <property type="entry name" value="SHIKIMATE_KINASE"/>
    <property type="match status" value="1"/>
</dbReference>
<feature type="binding site" evidence="11">
    <location>
        <begin position="13"/>
        <end position="18"/>
    </location>
    <ligand>
        <name>ATP</name>
        <dbReference type="ChEBI" id="CHEBI:30616"/>
    </ligand>
</feature>
<proteinExistence type="inferred from homology"/>
<dbReference type="PANTHER" id="PTHR21087:SF16">
    <property type="entry name" value="SHIKIMATE KINASE 1, CHLOROPLASTIC"/>
    <property type="match status" value="1"/>
</dbReference>
<dbReference type="AlphaFoldDB" id="A0A2W5CTM4"/>
<comment type="subcellular location">
    <subcellularLocation>
        <location evidence="11">Cytoplasm</location>
    </subcellularLocation>
</comment>
<evidence type="ECO:0000256" key="3">
    <source>
        <dbReference type="ARBA" id="ARBA00012154"/>
    </source>
</evidence>
<dbReference type="GO" id="GO:0005524">
    <property type="term" value="F:ATP binding"/>
    <property type="evidence" value="ECO:0007669"/>
    <property type="project" value="UniProtKB-UniRule"/>
</dbReference>
<feature type="binding site" evidence="11">
    <location>
        <position position="80"/>
    </location>
    <ligand>
        <name>substrate</name>
    </ligand>
</feature>
<dbReference type="Gene3D" id="3.40.50.300">
    <property type="entry name" value="P-loop containing nucleotide triphosphate hydrolases"/>
    <property type="match status" value="1"/>
</dbReference>
<dbReference type="UniPathway" id="UPA00053">
    <property type="reaction ID" value="UER00088"/>
</dbReference>
<keyword evidence="11" id="KW-0460">Magnesium</keyword>
<evidence type="ECO:0000256" key="2">
    <source>
        <dbReference type="ARBA" id="ARBA00006997"/>
    </source>
</evidence>
<dbReference type="GO" id="GO:0005829">
    <property type="term" value="C:cytosol"/>
    <property type="evidence" value="ECO:0007669"/>
    <property type="project" value="TreeGrafter"/>
</dbReference>
<evidence type="ECO:0000256" key="10">
    <source>
        <dbReference type="ARBA" id="ARBA00048567"/>
    </source>
</evidence>
<feature type="binding site" evidence="11">
    <location>
        <position position="117"/>
    </location>
    <ligand>
        <name>ATP</name>
        <dbReference type="ChEBI" id="CHEBI:30616"/>
    </ligand>
</feature>
<comment type="pathway">
    <text evidence="1 11">Metabolic intermediate biosynthesis; chorismate biosynthesis; chorismate from D-erythrose 4-phosphate and phosphoenolpyruvate: step 5/7.</text>
</comment>
<dbReference type="EMBL" id="QFNY01000422">
    <property type="protein sequence ID" value="PZO97358.1"/>
    <property type="molecule type" value="Genomic_DNA"/>
</dbReference>
<dbReference type="InterPro" id="IPR031322">
    <property type="entry name" value="Shikimate/glucono_kinase"/>
</dbReference>
<feature type="binding site" evidence="11">
    <location>
        <position position="59"/>
    </location>
    <ligand>
        <name>substrate</name>
    </ligand>
</feature>
<dbReference type="InterPro" id="IPR023000">
    <property type="entry name" value="Shikimate_kinase_CS"/>
</dbReference>
<dbReference type="GO" id="GO:0008652">
    <property type="term" value="P:amino acid biosynthetic process"/>
    <property type="evidence" value="ECO:0007669"/>
    <property type="project" value="UniProtKB-KW"/>
</dbReference>
<organism evidence="12 13">
    <name type="scientific">Corynebacterium urealyticum</name>
    <dbReference type="NCBI Taxonomy" id="43771"/>
    <lineage>
        <taxon>Bacteria</taxon>
        <taxon>Bacillati</taxon>
        <taxon>Actinomycetota</taxon>
        <taxon>Actinomycetes</taxon>
        <taxon>Mycobacteriales</taxon>
        <taxon>Corynebacteriaceae</taxon>
        <taxon>Corynebacterium</taxon>
    </lineage>
</organism>
<dbReference type="InterPro" id="IPR000623">
    <property type="entry name" value="Shikimate_kinase/TSH1"/>
</dbReference>
<dbReference type="Pfam" id="PF01202">
    <property type="entry name" value="SKI"/>
    <property type="match status" value="1"/>
</dbReference>
<evidence type="ECO:0000256" key="9">
    <source>
        <dbReference type="ARBA" id="ARBA00023141"/>
    </source>
</evidence>
<comment type="similarity">
    <text evidence="2 11">Belongs to the shikimate kinase family.</text>
</comment>
<dbReference type="GO" id="GO:0004765">
    <property type="term" value="F:shikimate kinase activity"/>
    <property type="evidence" value="ECO:0007669"/>
    <property type="project" value="UniProtKB-UniRule"/>
</dbReference>
<keyword evidence="8 11" id="KW-0067">ATP-binding</keyword>
<keyword evidence="7 11" id="KW-0418">Kinase</keyword>
<feature type="binding site" evidence="11">
    <location>
        <position position="153"/>
    </location>
    <ligand>
        <name>ATP</name>
        <dbReference type="ChEBI" id="CHEBI:30616"/>
    </ligand>
</feature>
<comment type="caution">
    <text evidence="12">The sequence shown here is derived from an EMBL/GenBank/DDBJ whole genome shotgun (WGS) entry which is preliminary data.</text>
</comment>
<dbReference type="Proteomes" id="UP000249451">
    <property type="component" value="Unassembled WGS sequence"/>
</dbReference>
<name>A0A2W5CTM4_9CORY</name>
<dbReference type="SUPFAM" id="SSF52540">
    <property type="entry name" value="P-loop containing nucleoside triphosphate hydrolases"/>
    <property type="match status" value="1"/>
</dbReference>
<comment type="catalytic activity">
    <reaction evidence="10 11">
        <text>shikimate + ATP = 3-phosphoshikimate + ADP + H(+)</text>
        <dbReference type="Rhea" id="RHEA:13121"/>
        <dbReference type="ChEBI" id="CHEBI:15378"/>
        <dbReference type="ChEBI" id="CHEBI:30616"/>
        <dbReference type="ChEBI" id="CHEBI:36208"/>
        <dbReference type="ChEBI" id="CHEBI:145989"/>
        <dbReference type="ChEBI" id="CHEBI:456216"/>
        <dbReference type="EC" id="2.7.1.71"/>
    </reaction>
</comment>
<dbReference type="GO" id="GO:0000287">
    <property type="term" value="F:magnesium ion binding"/>
    <property type="evidence" value="ECO:0007669"/>
    <property type="project" value="UniProtKB-UniRule"/>
</dbReference>
<accession>A0A2W5CTM4</accession>
<comment type="cofactor">
    <cofactor evidence="11">
        <name>Mg(2+)</name>
        <dbReference type="ChEBI" id="CHEBI:18420"/>
    </cofactor>
    <text evidence="11">Binds 1 Mg(2+) ion per subunit.</text>
</comment>
<keyword evidence="11" id="KW-0479">Metal-binding</keyword>
<sequence>MSTPHVVLVGPPGAGKSTIGRRLSRALNCQLVDTDELLEIQYGKACGEVFSELGEQAFREAEAEQVKAALSTGGVVSLGGGAVLTESTRALLDSLTVVYLEVTPEEGVARTLGDANRPVLDSADPFAHYAQLLETRRPLYTEVADLKVRTGVRSPQQVVGDILSFLETL</sequence>
<dbReference type="PRINTS" id="PR01100">
    <property type="entry name" value="SHIKIMTKNASE"/>
</dbReference>
<evidence type="ECO:0000313" key="13">
    <source>
        <dbReference type="Proteomes" id="UP000249451"/>
    </source>
</evidence>
<protein>
    <recommendedName>
        <fullName evidence="3 11">Shikimate kinase</fullName>
        <shortName evidence="11">SK</shortName>
        <ecNumber evidence="3 11">2.7.1.71</ecNumber>
    </recommendedName>
</protein>
<evidence type="ECO:0000256" key="1">
    <source>
        <dbReference type="ARBA" id="ARBA00004842"/>
    </source>
</evidence>
<feature type="binding site" evidence="11">
    <location>
        <position position="17"/>
    </location>
    <ligand>
        <name>Mg(2+)</name>
        <dbReference type="ChEBI" id="CHEBI:18420"/>
    </ligand>
</feature>
<keyword evidence="4 11" id="KW-0028">Amino-acid biosynthesis</keyword>
<feature type="binding site" evidence="11">
    <location>
        <position position="35"/>
    </location>
    <ligand>
        <name>substrate</name>
    </ligand>
</feature>
<gene>
    <name evidence="11" type="primary">aroK</name>
    <name evidence="12" type="ORF">DI609_13315</name>
</gene>
<evidence type="ECO:0000256" key="4">
    <source>
        <dbReference type="ARBA" id="ARBA00022605"/>
    </source>
</evidence>
<dbReference type="InterPro" id="IPR027417">
    <property type="entry name" value="P-loop_NTPase"/>
</dbReference>
<keyword evidence="9 11" id="KW-0057">Aromatic amino acid biosynthesis</keyword>
<evidence type="ECO:0000256" key="8">
    <source>
        <dbReference type="ARBA" id="ARBA00022840"/>
    </source>
</evidence>
<dbReference type="CDD" id="cd00464">
    <property type="entry name" value="SK"/>
    <property type="match status" value="1"/>
</dbReference>
<evidence type="ECO:0000256" key="11">
    <source>
        <dbReference type="HAMAP-Rule" id="MF_00109"/>
    </source>
</evidence>
<dbReference type="GO" id="GO:0009423">
    <property type="term" value="P:chorismate biosynthetic process"/>
    <property type="evidence" value="ECO:0007669"/>
    <property type="project" value="UniProtKB-UniRule"/>
</dbReference>
<evidence type="ECO:0000313" key="12">
    <source>
        <dbReference type="EMBL" id="PZO97358.1"/>
    </source>
</evidence>
<evidence type="ECO:0000256" key="6">
    <source>
        <dbReference type="ARBA" id="ARBA00022741"/>
    </source>
</evidence>
<keyword evidence="5 11" id="KW-0808">Transferase</keyword>
<reference evidence="12 13" key="1">
    <citation type="submission" date="2017-11" db="EMBL/GenBank/DDBJ databases">
        <title>Infants hospitalized years apart are colonized by the same room-sourced microbial strains.</title>
        <authorList>
            <person name="Brooks B."/>
            <person name="Olm M.R."/>
            <person name="Firek B.A."/>
            <person name="Baker R."/>
            <person name="Thomas B.C."/>
            <person name="Morowitz M.J."/>
            <person name="Banfield J.F."/>
        </authorList>
    </citation>
    <scope>NUCLEOTIDE SEQUENCE [LARGE SCALE GENOMIC DNA]</scope>
    <source>
        <strain evidence="12">S2_012_000_R3_87</strain>
    </source>
</reference>
<feature type="binding site" evidence="11">
    <location>
        <position position="136"/>
    </location>
    <ligand>
        <name>substrate</name>
    </ligand>
</feature>
<keyword evidence="6 11" id="KW-0547">Nucleotide-binding</keyword>